<dbReference type="InterPro" id="IPR016024">
    <property type="entry name" value="ARM-type_fold"/>
</dbReference>
<dbReference type="Gene3D" id="3.30.1010.10">
    <property type="entry name" value="Phosphatidylinositol 3-kinase Catalytic Subunit, Chain A, domain 4"/>
    <property type="match status" value="1"/>
</dbReference>
<dbReference type="SUPFAM" id="SSF48371">
    <property type="entry name" value="ARM repeat"/>
    <property type="match status" value="1"/>
</dbReference>
<comment type="caution">
    <text evidence="5">The sequence shown here is derived from an EMBL/GenBank/DDBJ whole genome shotgun (WGS) entry which is preliminary data.</text>
</comment>
<proteinExistence type="inferred from homology"/>
<evidence type="ECO:0000259" key="4">
    <source>
        <dbReference type="PROSITE" id="PS51547"/>
    </source>
</evidence>
<dbReference type="InterPro" id="IPR042236">
    <property type="entry name" value="PI3K_accessory_sf"/>
</dbReference>
<dbReference type="SUPFAM" id="SSF56112">
    <property type="entry name" value="Protein kinase-like (PK-like)"/>
    <property type="match status" value="1"/>
</dbReference>
<dbReference type="GO" id="GO:0005777">
    <property type="term" value="C:peroxisome"/>
    <property type="evidence" value="ECO:0007669"/>
    <property type="project" value="TreeGrafter"/>
</dbReference>
<dbReference type="PANTHER" id="PTHR10048:SF7">
    <property type="entry name" value="PHOSPHATIDYLINOSITOL 3-KINASE CATALYTIC SUBUNIT TYPE 3"/>
    <property type="match status" value="1"/>
</dbReference>
<dbReference type="Proteomes" id="UP000265618">
    <property type="component" value="Unassembled WGS sequence"/>
</dbReference>
<feature type="domain" description="C2 PI3K-type" evidence="4">
    <location>
        <begin position="120"/>
        <end position="281"/>
    </location>
</feature>
<dbReference type="GO" id="GO:0016303">
    <property type="term" value="F:1-phosphatidylinositol-3-kinase activity"/>
    <property type="evidence" value="ECO:0007669"/>
    <property type="project" value="TreeGrafter"/>
</dbReference>
<sequence length="892" mass="98490">MRCYYSSEIDEPFSVDIASLDGPILYCYLASLSLSRQDGESLPPVPSTPLGLDRTGGLEMGMGGVPFGMEGDMMGGEREGEGDSVLQESHREREREWEGDLDIGSLDTEGGHRGEGERGVGGEDRDTALFASHLDIPAFYFSAYLASGGVPLCATQYTSLTLPGPTAEAQHPDLLGQLGVEQRLHFPMCLSAIPQDALLCVSLYALDGSGQRVLGGSSVHVFDSETGALTQGCLELKLHRNREADCSSDTATPGTGEAWGLAAAALQRFHRQLNAGIVGRQVDSSLAWLQRLASQQLERLNQHPTTDETLTLRVTMPVFKDREGKPMPVSYVHPTSSLSLPLSVAQADTAGTGDDEREREMEMDTDTLEGGDVFDRVLADCVRARPGLGDPTILRPTHAEKEILQRLNEVTSQRQYQSQYQYHRQYAQTTMLLYKYRYWATSRPSLMVPFIRQVMWNGDPAIVREATRLLDQWTWPDLSGYLCLFGKDYSHSVLGSDIPRSLAIRRLALSGLSGMRRGRGRKMGRDSDRHRTDLQRQVGSHLMALVQGIQFDRHHGQCDTLSDPVTSEYGNAVSSVSSVTPEESDMAYDDVDSETEESGVSEGEREAASRHAMSPSHSPISLARVLIDHALGLSSPKTERDRETERQFDALYWHLKVAADTRRAFLVEPPETPKDQQKDIDSPSPTGAAELQRRKEAQRAAARDVAYLESVTSVYVTELERHSPSKAKRLRVTQSFVEECTALSSMVSALQISRPQKIQRLRELLTDAEQFPTLCGERGVLELPFFSTTFKASCVIPESGHVFKSNCAPILLRLEGCAECEGTTRAVLFKNGDNVMQDQIVLFLLDSMNRSLLSDNLDLDLTLYRVCATSHEAGFVEIVEPTMCLDDVLQGG</sequence>
<dbReference type="PANTHER" id="PTHR10048">
    <property type="entry name" value="PHOSPHATIDYLINOSITOL KINASE"/>
    <property type="match status" value="1"/>
</dbReference>
<dbReference type="EMBL" id="BDIP01000836">
    <property type="protein sequence ID" value="GIQ82848.1"/>
    <property type="molecule type" value="Genomic_DNA"/>
</dbReference>
<dbReference type="Pfam" id="PF00454">
    <property type="entry name" value="PI3_PI4_kinase"/>
    <property type="match status" value="1"/>
</dbReference>
<dbReference type="InterPro" id="IPR011009">
    <property type="entry name" value="Kinase-like_dom_sf"/>
</dbReference>
<keyword evidence="5" id="KW-0808">Transferase</keyword>
<protein>
    <submittedName>
        <fullName evidence="5">Phosphatidylinositol Kinase</fullName>
    </submittedName>
</protein>
<feature type="compositionally biased region" description="Polar residues" evidence="2">
    <location>
        <begin position="560"/>
        <end position="569"/>
    </location>
</feature>
<feature type="compositionally biased region" description="Basic and acidic residues" evidence="2">
    <location>
        <begin position="109"/>
        <end position="121"/>
    </location>
</feature>
<feature type="domain" description="PI3K/PI4K catalytic" evidence="3">
    <location>
        <begin position="796"/>
        <end position="892"/>
    </location>
</feature>
<dbReference type="Gene3D" id="2.60.40.150">
    <property type="entry name" value="C2 domain"/>
    <property type="match status" value="1"/>
</dbReference>
<reference evidence="5 6" key="1">
    <citation type="journal article" date="2018" name="PLoS ONE">
        <title>The draft genome of Kipferlia bialata reveals reductive genome evolution in fornicate parasites.</title>
        <authorList>
            <person name="Tanifuji G."/>
            <person name="Takabayashi S."/>
            <person name="Kume K."/>
            <person name="Takagi M."/>
            <person name="Nakayama T."/>
            <person name="Kamikawa R."/>
            <person name="Inagaki Y."/>
            <person name="Hashimoto T."/>
        </authorList>
    </citation>
    <scope>NUCLEOTIDE SEQUENCE [LARGE SCALE GENOMIC DNA]</scope>
    <source>
        <strain evidence="5">NY0173</strain>
    </source>
</reference>
<evidence type="ECO:0000313" key="5">
    <source>
        <dbReference type="EMBL" id="GIQ82848.1"/>
    </source>
</evidence>
<keyword evidence="5" id="KW-0418">Kinase</keyword>
<dbReference type="InterPro" id="IPR015433">
    <property type="entry name" value="PI3/4_kinase"/>
</dbReference>
<dbReference type="GO" id="GO:0034271">
    <property type="term" value="C:phosphatidylinositol 3-kinase complex, class III, type I"/>
    <property type="evidence" value="ECO:0007669"/>
    <property type="project" value="TreeGrafter"/>
</dbReference>
<dbReference type="SUPFAM" id="SSF49562">
    <property type="entry name" value="C2 domain (Calcium/lipid-binding domain, CaLB)"/>
    <property type="match status" value="1"/>
</dbReference>
<dbReference type="InterPro" id="IPR000403">
    <property type="entry name" value="PI3/4_kinase_cat_dom"/>
</dbReference>
<dbReference type="GO" id="GO:0005768">
    <property type="term" value="C:endosome"/>
    <property type="evidence" value="ECO:0007669"/>
    <property type="project" value="TreeGrafter"/>
</dbReference>
<comment type="similarity">
    <text evidence="1">Belongs to the PI3/PI4-kinase family.</text>
</comment>
<accession>A0A9K3CT99</accession>
<dbReference type="PROSITE" id="PS51547">
    <property type="entry name" value="C2_PI3K"/>
    <property type="match status" value="1"/>
</dbReference>
<evidence type="ECO:0000313" key="6">
    <source>
        <dbReference type="Proteomes" id="UP000265618"/>
    </source>
</evidence>
<keyword evidence="6" id="KW-1185">Reference proteome</keyword>
<feature type="region of interest" description="Disordered" evidence="2">
    <location>
        <begin position="37"/>
        <end position="57"/>
    </location>
</feature>
<dbReference type="GO" id="GO:0006897">
    <property type="term" value="P:endocytosis"/>
    <property type="evidence" value="ECO:0007669"/>
    <property type="project" value="TreeGrafter"/>
</dbReference>
<dbReference type="Gene3D" id="1.25.40.70">
    <property type="entry name" value="Phosphatidylinositol 3-kinase, accessory domain (PIK)"/>
    <property type="match status" value="1"/>
</dbReference>
<gene>
    <name evidence="5" type="ORF">KIPB_004067</name>
</gene>
<evidence type="ECO:0000259" key="3">
    <source>
        <dbReference type="PROSITE" id="PS50290"/>
    </source>
</evidence>
<feature type="region of interest" description="Disordered" evidence="2">
    <location>
        <begin position="560"/>
        <end position="617"/>
    </location>
</feature>
<dbReference type="GO" id="GO:0034272">
    <property type="term" value="C:phosphatidylinositol 3-kinase complex, class III, type II"/>
    <property type="evidence" value="ECO:0007669"/>
    <property type="project" value="TreeGrafter"/>
</dbReference>
<evidence type="ECO:0000256" key="1">
    <source>
        <dbReference type="PROSITE-ProRule" id="PRU00880"/>
    </source>
</evidence>
<dbReference type="AlphaFoldDB" id="A0A9K3CT99"/>
<dbReference type="GO" id="GO:0000045">
    <property type="term" value="P:autophagosome assembly"/>
    <property type="evidence" value="ECO:0007669"/>
    <property type="project" value="TreeGrafter"/>
</dbReference>
<name>A0A9K3CT99_9EUKA</name>
<organism evidence="5 6">
    <name type="scientific">Kipferlia bialata</name>
    <dbReference type="NCBI Taxonomy" id="797122"/>
    <lineage>
        <taxon>Eukaryota</taxon>
        <taxon>Metamonada</taxon>
        <taxon>Carpediemonas-like organisms</taxon>
        <taxon>Kipferlia</taxon>
    </lineage>
</organism>
<evidence type="ECO:0000256" key="2">
    <source>
        <dbReference type="SAM" id="MobiDB-lite"/>
    </source>
</evidence>
<dbReference type="GO" id="GO:0048015">
    <property type="term" value="P:phosphatidylinositol-mediated signaling"/>
    <property type="evidence" value="ECO:0007669"/>
    <property type="project" value="TreeGrafter"/>
</dbReference>
<feature type="compositionally biased region" description="Basic and acidic residues" evidence="2">
    <location>
        <begin position="88"/>
        <end position="98"/>
    </location>
</feature>
<feature type="compositionally biased region" description="Acidic residues" evidence="2">
    <location>
        <begin position="582"/>
        <end position="599"/>
    </location>
</feature>
<dbReference type="GO" id="GO:0000407">
    <property type="term" value="C:phagophore assembly site"/>
    <property type="evidence" value="ECO:0007669"/>
    <property type="project" value="TreeGrafter"/>
</dbReference>
<dbReference type="Pfam" id="PF00792">
    <property type="entry name" value="PI3K_C2"/>
    <property type="match status" value="1"/>
</dbReference>
<dbReference type="InterPro" id="IPR035892">
    <property type="entry name" value="C2_domain_sf"/>
</dbReference>
<feature type="region of interest" description="Disordered" evidence="2">
    <location>
        <begin position="75"/>
        <end position="121"/>
    </location>
</feature>
<dbReference type="PROSITE" id="PS50290">
    <property type="entry name" value="PI3_4_KINASE_3"/>
    <property type="match status" value="1"/>
</dbReference>
<dbReference type="InterPro" id="IPR002420">
    <property type="entry name" value="PI3K-type_C2_dom"/>
</dbReference>